<reference evidence="1" key="1">
    <citation type="submission" date="2018-05" db="EMBL/GenBank/DDBJ databases">
        <title>Draft genome of Mucuna pruriens seed.</title>
        <authorList>
            <person name="Nnadi N.E."/>
            <person name="Vos R."/>
            <person name="Hasami M.H."/>
            <person name="Devisetty U.K."/>
            <person name="Aguiy J.C."/>
        </authorList>
    </citation>
    <scope>NUCLEOTIDE SEQUENCE [LARGE SCALE GENOMIC DNA]</scope>
    <source>
        <strain evidence="1">JCA_2017</strain>
    </source>
</reference>
<dbReference type="AlphaFoldDB" id="A0A371FB46"/>
<gene>
    <name evidence="1" type="ORF">CR513_44581</name>
</gene>
<protein>
    <submittedName>
        <fullName evidence="1">Uncharacterized protein</fullName>
    </submittedName>
</protein>
<keyword evidence="2" id="KW-1185">Reference proteome</keyword>
<accession>A0A371FB46</accession>
<dbReference type="Proteomes" id="UP000257109">
    <property type="component" value="Unassembled WGS sequence"/>
</dbReference>
<organism evidence="1 2">
    <name type="scientific">Mucuna pruriens</name>
    <name type="common">Velvet bean</name>
    <name type="synonym">Dolichos pruriens</name>
    <dbReference type="NCBI Taxonomy" id="157652"/>
    <lineage>
        <taxon>Eukaryota</taxon>
        <taxon>Viridiplantae</taxon>
        <taxon>Streptophyta</taxon>
        <taxon>Embryophyta</taxon>
        <taxon>Tracheophyta</taxon>
        <taxon>Spermatophyta</taxon>
        <taxon>Magnoliopsida</taxon>
        <taxon>eudicotyledons</taxon>
        <taxon>Gunneridae</taxon>
        <taxon>Pentapetalae</taxon>
        <taxon>rosids</taxon>
        <taxon>fabids</taxon>
        <taxon>Fabales</taxon>
        <taxon>Fabaceae</taxon>
        <taxon>Papilionoideae</taxon>
        <taxon>50 kb inversion clade</taxon>
        <taxon>NPAAA clade</taxon>
        <taxon>indigoferoid/millettioid clade</taxon>
        <taxon>Phaseoleae</taxon>
        <taxon>Mucuna</taxon>
    </lineage>
</organism>
<evidence type="ECO:0000313" key="2">
    <source>
        <dbReference type="Proteomes" id="UP000257109"/>
    </source>
</evidence>
<name>A0A371FB46_MUCPR</name>
<sequence length="33" mass="3869">MLDPNPLSLFVIDSAWDIRKRQRFVFSFPCTPA</sequence>
<evidence type="ECO:0000313" key="1">
    <source>
        <dbReference type="EMBL" id="RDX75528.1"/>
    </source>
</evidence>
<proteinExistence type="predicted"/>
<comment type="caution">
    <text evidence="1">The sequence shown here is derived from an EMBL/GenBank/DDBJ whole genome shotgun (WGS) entry which is preliminary data.</text>
</comment>
<dbReference type="EMBL" id="QJKJ01009814">
    <property type="protein sequence ID" value="RDX75528.1"/>
    <property type="molecule type" value="Genomic_DNA"/>
</dbReference>